<evidence type="ECO:0000256" key="5">
    <source>
        <dbReference type="RuleBase" id="RU003560"/>
    </source>
</evidence>
<evidence type="ECO:0000256" key="2">
    <source>
        <dbReference type="ARBA" id="ARBA00008954"/>
    </source>
</evidence>
<dbReference type="InterPro" id="IPR005814">
    <property type="entry name" value="Aminotrans_3"/>
</dbReference>
<sequence length="424" mass="44677">MTASSQLNDLRTGHVSAGIKTLHPVYIDRAENARVWDTDGNEYIDLIAGIGVLNTGHRHPKVMSAAMAQMEKFTHSCFNAIPHEPYVKLAAGLSKVAAPIIENPRLMLTSSGAEAMENAIKLARAYTRRTAMIAFDGGFHGRTLATLALTAKVKPYKTLIGPLPGPVYHASFASKDNGVTREEALASLERILKVEVAPEDVAAIVIEPVQGEGGFIPVDSGFMQDIRKLCDQHGILLIVDEIQSGFGRSGKLFAVEHSGVKPDLLVIGKGVAGGFPLAGVIGKETIMNCLPPGGLGGTYAGNAVACAAGAAVLEVMESEHLLAQANQIGEVVVARVNAMKAGPNGQHIGQLRGIGAMRAFDLVTDGKPDAAKLQKLLAKAREKGVLLIAAGEHGNVIRLLPPLTIPLADLEKAMDVIESLLGEL</sequence>
<evidence type="ECO:0000313" key="7">
    <source>
        <dbReference type="Proteomes" id="UP001165395"/>
    </source>
</evidence>
<comment type="similarity">
    <text evidence="2 5">Belongs to the class-III pyridoxal-phosphate-dependent aminotransferase family.</text>
</comment>
<evidence type="ECO:0000256" key="3">
    <source>
        <dbReference type="ARBA" id="ARBA00022576"/>
    </source>
</evidence>
<dbReference type="PANTHER" id="PTHR11986:SF58">
    <property type="entry name" value="LEUCINE_METHIONINE RACEMASE"/>
    <property type="match status" value="1"/>
</dbReference>
<dbReference type="InterPro" id="IPR050103">
    <property type="entry name" value="Class-III_PLP-dep_AT"/>
</dbReference>
<dbReference type="Pfam" id="PF00202">
    <property type="entry name" value="Aminotran_3"/>
    <property type="match status" value="1"/>
</dbReference>
<evidence type="ECO:0000256" key="1">
    <source>
        <dbReference type="ARBA" id="ARBA00001933"/>
    </source>
</evidence>
<dbReference type="Proteomes" id="UP001165395">
    <property type="component" value="Unassembled WGS sequence"/>
</dbReference>
<accession>A0ABS8D8M9</accession>
<dbReference type="InterPro" id="IPR015424">
    <property type="entry name" value="PyrdxlP-dep_Trfase"/>
</dbReference>
<dbReference type="RefSeq" id="WP_227181346.1">
    <property type="nucleotide sequence ID" value="NZ_JAJBZT010000007.1"/>
</dbReference>
<comment type="caution">
    <text evidence="6">The sequence shown here is derived from an EMBL/GenBank/DDBJ whole genome shotgun (WGS) entry which is preliminary data.</text>
</comment>
<gene>
    <name evidence="6" type="ORF">LIN78_13385</name>
</gene>
<reference evidence="6" key="1">
    <citation type="submission" date="2021-10" db="EMBL/GenBank/DDBJ databases">
        <title>The complete genome sequence of Leeia sp. TBRC 13508.</title>
        <authorList>
            <person name="Charoenyingcharoen P."/>
            <person name="Yukphan P."/>
        </authorList>
    </citation>
    <scope>NUCLEOTIDE SEQUENCE</scope>
    <source>
        <strain evidence="6">TBRC 13508</strain>
    </source>
</reference>
<keyword evidence="4 5" id="KW-0663">Pyridoxal phosphate</keyword>
<dbReference type="InterPro" id="IPR049704">
    <property type="entry name" value="Aminotrans_3_PPA_site"/>
</dbReference>
<evidence type="ECO:0000256" key="4">
    <source>
        <dbReference type="ARBA" id="ARBA00022898"/>
    </source>
</evidence>
<dbReference type="InterPro" id="IPR015421">
    <property type="entry name" value="PyrdxlP-dep_Trfase_major"/>
</dbReference>
<dbReference type="CDD" id="cd00610">
    <property type="entry name" value="OAT_like"/>
    <property type="match status" value="1"/>
</dbReference>
<comment type="cofactor">
    <cofactor evidence="1">
        <name>pyridoxal 5'-phosphate</name>
        <dbReference type="ChEBI" id="CHEBI:597326"/>
    </cofactor>
</comment>
<dbReference type="EMBL" id="JAJBZT010000007">
    <property type="protein sequence ID" value="MCB6184536.1"/>
    <property type="molecule type" value="Genomic_DNA"/>
</dbReference>
<keyword evidence="3 6" id="KW-0032">Aminotransferase</keyword>
<proteinExistence type="inferred from homology"/>
<keyword evidence="7" id="KW-1185">Reference proteome</keyword>
<dbReference type="PANTHER" id="PTHR11986">
    <property type="entry name" value="AMINOTRANSFERASE CLASS III"/>
    <property type="match status" value="1"/>
</dbReference>
<organism evidence="6 7">
    <name type="scientific">Leeia speluncae</name>
    <dbReference type="NCBI Taxonomy" id="2884804"/>
    <lineage>
        <taxon>Bacteria</taxon>
        <taxon>Pseudomonadati</taxon>
        <taxon>Pseudomonadota</taxon>
        <taxon>Betaproteobacteria</taxon>
        <taxon>Neisseriales</taxon>
        <taxon>Leeiaceae</taxon>
        <taxon>Leeia</taxon>
    </lineage>
</organism>
<dbReference type="SUPFAM" id="SSF53383">
    <property type="entry name" value="PLP-dependent transferases"/>
    <property type="match status" value="1"/>
</dbReference>
<evidence type="ECO:0000313" key="6">
    <source>
        <dbReference type="EMBL" id="MCB6184536.1"/>
    </source>
</evidence>
<name>A0ABS8D8M9_9NEIS</name>
<dbReference type="Gene3D" id="3.40.640.10">
    <property type="entry name" value="Type I PLP-dependent aspartate aminotransferase-like (Major domain)"/>
    <property type="match status" value="1"/>
</dbReference>
<keyword evidence="3 6" id="KW-0808">Transferase</keyword>
<dbReference type="GO" id="GO:0008483">
    <property type="term" value="F:transaminase activity"/>
    <property type="evidence" value="ECO:0007669"/>
    <property type="project" value="UniProtKB-KW"/>
</dbReference>
<dbReference type="PIRSF" id="PIRSF000521">
    <property type="entry name" value="Transaminase_4ab_Lys_Orn"/>
    <property type="match status" value="1"/>
</dbReference>
<dbReference type="InterPro" id="IPR015422">
    <property type="entry name" value="PyrdxlP-dep_Trfase_small"/>
</dbReference>
<dbReference type="PROSITE" id="PS00600">
    <property type="entry name" value="AA_TRANSFER_CLASS_3"/>
    <property type="match status" value="1"/>
</dbReference>
<protein>
    <submittedName>
        <fullName evidence="6">Aspartate aminotransferase family protein</fullName>
    </submittedName>
</protein>
<dbReference type="Gene3D" id="3.90.1150.10">
    <property type="entry name" value="Aspartate Aminotransferase, domain 1"/>
    <property type="match status" value="1"/>
</dbReference>